<dbReference type="AlphaFoldDB" id="M9M7G8"/>
<feature type="transmembrane region" description="Helical" evidence="1">
    <location>
        <begin position="12"/>
        <end position="29"/>
    </location>
</feature>
<proteinExistence type="predicted"/>
<gene>
    <name evidence="2" type="ORF">PPOP_3052</name>
</gene>
<keyword evidence="1" id="KW-1133">Transmembrane helix</keyword>
<organism evidence="2 3">
    <name type="scientific">Paenibacillus popilliae ATCC 14706</name>
    <dbReference type="NCBI Taxonomy" id="1212764"/>
    <lineage>
        <taxon>Bacteria</taxon>
        <taxon>Bacillati</taxon>
        <taxon>Bacillota</taxon>
        <taxon>Bacilli</taxon>
        <taxon>Bacillales</taxon>
        <taxon>Paenibacillaceae</taxon>
        <taxon>Paenibacillus</taxon>
    </lineage>
</organism>
<keyword evidence="3" id="KW-1185">Reference proteome</keyword>
<sequence length="75" mass="8355">GGENFHSTRIRPWALCFLFPEGVALHFTIRHIERLAIVIPTLSDSSVTLIFLLASITSILIIIAMLSTSDYEVIL</sequence>
<evidence type="ECO:0000313" key="3">
    <source>
        <dbReference type="Proteomes" id="UP000029453"/>
    </source>
</evidence>
<keyword evidence="1" id="KW-0472">Membrane</keyword>
<name>M9M7G8_PAEPP</name>
<keyword evidence="1" id="KW-0812">Transmembrane</keyword>
<dbReference type="Proteomes" id="UP000029453">
    <property type="component" value="Unassembled WGS sequence"/>
</dbReference>
<accession>M9M7G8</accession>
<protein>
    <submittedName>
        <fullName evidence="2">Uncharacterized protein</fullName>
    </submittedName>
</protein>
<dbReference type="EMBL" id="BALG01000235">
    <property type="protein sequence ID" value="GAC43653.1"/>
    <property type="molecule type" value="Genomic_DNA"/>
</dbReference>
<feature type="non-terminal residue" evidence="2">
    <location>
        <position position="1"/>
    </location>
</feature>
<evidence type="ECO:0000256" key="1">
    <source>
        <dbReference type="SAM" id="Phobius"/>
    </source>
</evidence>
<evidence type="ECO:0000313" key="2">
    <source>
        <dbReference type="EMBL" id="GAC43653.1"/>
    </source>
</evidence>
<comment type="caution">
    <text evidence="2">The sequence shown here is derived from an EMBL/GenBank/DDBJ whole genome shotgun (WGS) entry which is preliminary data.</text>
</comment>
<feature type="transmembrane region" description="Helical" evidence="1">
    <location>
        <begin position="49"/>
        <end position="68"/>
    </location>
</feature>
<reference evidence="2 3" key="1">
    <citation type="submission" date="2012-10" db="EMBL/GenBank/DDBJ databases">
        <title>Draft Genome Sequence of Paenibacillus popilliae ATCC 14706T.</title>
        <authorList>
            <person name="Iiyama K."/>
            <person name="Mori K."/>
            <person name="Mon H."/>
            <person name="Chieda Y."/>
            <person name="Lee J.M."/>
            <person name="Kusakabe T."/>
            <person name="Tashiro K."/>
            <person name="Asano S."/>
            <person name="Yasunaga-Aoki C."/>
            <person name="Shimizu S."/>
        </authorList>
    </citation>
    <scope>NUCLEOTIDE SEQUENCE [LARGE SCALE GENOMIC DNA]</scope>
    <source>
        <strain evidence="2 3">ATCC 14706</strain>
    </source>
</reference>